<protein>
    <submittedName>
        <fullName evidence="1">Uncharacterized protein</fullName>
    </submittedName>
</protein>
<gene>
    <name evidence="1" type="ordered locus">Clim_0364</name>
</gene>
<dbReference type="EMBL" id="CP001097">
    <property type="protein sequence ID" value="ACD89457.1"/>
    <property type="molecule type" value="Genomic_DNA"/>
</dbReference>
<dbReference type="KEGG" id="cli:Clim_0364"/>
<evidence type="ECO:0000313" key="2">
    <source>
        <dbReference type="Proteomes" id="UP000008841"/>
    </source>
</evidence>
<reference evidence="1 2" key="1">
    <citation type="submission" date="2008-05" db="EMBL/GenBank/DDBJ databases">
        <title>Complete sequence of Chlorobium limicola DSM 245.</title>
        <authorList>
            <consortium name="US DOE Joint Genome Institute"/>
            <person name="Lucas S."/>
            <person name="Copeland A."/>
            <person name="Lapidus A."/>
            <person name="Glavina del Rio T."/>
            <person name="Dalin E."/>
            <person name="Tice H."/>
            <person name="Bruce D."/>
            <person name="Goodwin L."/>
            <person name="Pitluck S."/>
            <person name="Schmutz J."/>
            <person name="Larimer F."/>
            <person name="Land M."/>
            <person name="Hauser L."/>
            <person name="Kyrpides N."/>
            <person name="Ovchinnikova G."/>
            <person name="Zhao F."/>
            <person name="Li T."/>
            <person name="Liu Z."/>
            <person name="Overmann J."/>
            <person name="Bryant D.A."/>
            <person name="Richardson P."/>
        </authorList>
    </citation>
    <scope>NUCLEOTIDE SEQUENCE [LARGE SCALE GENOMIC DNA]</scope>
    <source>
        <strain evidence="2">DSM 245 / NBRC 103803 / 6330</strain>
    </source>
</reference>
<dbReference type="AlphaFoldDB" id="B3EFH4"/>
<sequence length="58" mass="6552">MCEIRIASKLEDISYSCQGTENPVKTFFIKRLDTVIGKENKSEGNVFGRETEIIINVS</sequence>
<dbReference type="HOGENOM" id="CLU_2971046_0_0_10"/>
<evidence type="ECO:0000313" key="1">
    <source>
        <dbReference type="EMBL" id="ACD89457.1"/>
    </source>
</evidence>
<proteinExistence type="predicted"/>
<name>B3EFH4_CHLL2</name>
<organism evidence="1 2">
    <name type="scientific">Chlorobium limicola (strain DSM 245 / NBRC 103803 / 6330)</name>
    <dbReference type="NCBI Taxonomy" id="290315"/>
    <lineage>
        <taxon>Bacteria</taxon>
        <taxon>Pseudomonadati</taxon>
        <taxon>Chlorobiota</taxon>
        <taxon>Chlorobiia</taxon>
        <taxon>Chlorobiales</taxon>
        <taxon>Chlorobiaceae</taxon>
        <taxon>Chlorobium/Pelodictyon group</taxon>
        <taxon>Chlorobium</taxon>
    </lineage>
</organism>
<accession>B3EFH4</accession>
<dbReference type="Proteomes" id="UP000008841">
    <property type="component" value="Chromosome"/>
</dbReference>